<keyword evidence="3" id="KW-1185">Reference proteome</keyword>
<dbReference type="RefSeq" id="XP_040773315.1">
    <property type="nucleotide sequence ID" value="XM_040925540.1"/>
</dbReference>
<gene>
    <name evidence="2" type="ORF">M406DRAFT_72348</name>
</gene>
<dbReference type="EMBL" id="MU032350">
    <property type="protein sequence ID" value="KAF3762336.1"/>
    <property type="molecule type" value="Genomic_DNA"/>
</dbReference>
<feature type="region of interest" description="Disordered" evidence="1">
    <location>
        <begin position="175"/>
        <end position="213"/>
    </location>
</feature>
<dbReference type="OrthoDB" id="10377379at2759"/>
<evidence type="ECO:0000313" key="3">
    <source>
        <dbReference type="Proteomes" id="UP000803844"/>
    </source>
</evidence>
<proteinExistence type="predicted"/>
<sequence>MNSSSSVSIGGAMGTVELANNVKSFLDSTQDKQDEDLLARINVLKRPVETNIELILDCDPAQYEDYATRLVKLKRSFATIDPNAKRGDTTRRLETFCRGLDDLLIETEKTLGRKSLGTLNIMLDEPAPVATRTSRDQARIRTQSIQASTVASRRDAFQVPPISLSGARFLSPKSPAWKRHRLLRPSSPRSPRSPRHIRSAQIHLTVRQAGRQA</sequence>
<accession>A0A9P5CLS5</accession>
<evidence type="ECO:0000256" key="1">
    <source>
        <dbReference type="SAM" id="MobiDB-lite"/>
    </source>
</evidence>
<reference evidence="2" key="1">
    <citation type="journal article" date="2020" name="Phytopathology">
        <title>Genome sequence of the chestnut blight fungus Cryphonectria parasitica EP155: A fundamental resource for an archetypical invasive plant pathogen.</title>
        <authorList>
            <person name="Crouch J.A."/>
            <person name="Dawe A."/>
            <person name="Aerts A."/>
            <person name="Barry K."/>
            <person name="Churchill A.C.L."/>
            <person name="Grimwood J."/>
            <person name="Hillman B."/>
            <person name="Milgroom M.G."/>
            <person name="Pangilinan J."/>
            <person name="Smith M."/>
            <person name="Salamov A."/>
            <person name="Schmutz J."/>
            <person name="Yadav J."/>
            <person name="Grigoriev I.V."/>
            <person name="Nuss D."/>
        </authorList>
    </citation>
    <scope>NUCLEOTIDE SEQUENCE</scope>
    <source>
        <strain evidence="2">EP155</strain>
    </source>
</reference>
<dbReference type="Proteomes" id="UP000803844">
    <property type="component" value="Unassembled WGS sequence"/>
</dbReference>
<evidence type="ECO:0000313" key="2">
    <source>
        <dbReference type="EMBL" id="KAF3762336.1"/>
    </source>
</evidence>
<protein>
    <submittedName>
        <fullName evidence="2">Uncharacterized protein</fullName>
    </submittedName>
</protein>
<dbReference type="AlphaFoldDB" id="A0A9P5CLS5"/>
<organism evidence="2 3">
    <name type="scientific">Cryphonectria parasitica (strain ATCC 38755 / EP155)</name>
    <dbReference type="NCBI Taxonomy" id="660469"/>
    <lineage>
        <taxon>Eukaryota</taxon>
        <taxon>Fungi</taxon>
        <taxon>Dikarya</taxon>
        <taxon>Ascomycota</taxon>
        <taxon>Pezizomycotina</taxon>
        <taxon>Sordariomycetes</taxon>
        <taxon>Sordariomycetidae</taxon>
        <taxon>Diaporthales</taxon>
        <taxon>Cryphonectriaceae</taxon>
        <taxon>Cryphonectria-Endothia species complex</taxon>
        <taxon>Cryphonectria</taxon>
    </lineage>
</organism>
<name>A0A9P5CLS5_CRYP1</name>
<dbReference type="GeneID" id="63842669"/>
<comment type="caution">
    <text evidence="2">The sequence shown here is derived from an EMBL/GenBank/DDBJ whole genome shotgun (WGS) entry which is preliminary data.</text>
</comment>